<evidence type="ECO:0000256" key="2">
    <source>
        <dbReference type="ARBA" id="ARBA00022448"/>
    </source>
</evidence>
<keyword evidence="4" id="KW-0653">Protein transport</keyword>
<evidence type="ECO:0000256" key="8">
    <source>
        <dbReference type="ARBA" id="ARBA00025340"/>
    </source>
</evidence>
<evidence type="ECO:0000313" key="11">
    <source>
        <dbReference type="Proteomes" id="UP001485043"/>
    </source>
</evidence>
<proteinExistence type="inferred from homology"/>
<dbReference type="GO" id="GO:0006886">
    <property type="term" value="P:intracellular protein transport"/>
    <property type="evidence" value="ECO:0007669"/>
    <property type="project" value="UniProtKB-ARBA"/>
</dbReference>
<evidence type="ECO:0000256" key="4">
    <source>
        <dbReference type="ARBA" id="ARBA00022927"/>
    </source>
</evidence>
<evidence type="ECO:0000256" key="1">
    <source>
        <dbReference type="ARBA" id="ARBA00004581"/>
    </source>
</evidence>
<dbReference type="GO" id="GO:0043953">
    <property type="term" value="P:protein transport by the Tat complex"/>
    <property type="evidence" value="ECO:0007669"/>
    <property type="project" value="InterPro"/>
</dbReference>
<evidence type="ECO:0008006" key="12">
    <source>
        <dbReference type="Google" id="ProtNLM"/>
    </source>
</evidence>
<dbReference type="EMBL" id="JALJOV010000100">
    <property type="protein sequence ID" value="KAK9867228.1"/>
    <property type="molecule type" value="Genomic_DNA"/>
</dbReference>
<dbReference type="PRINTS" id="PR01506">
    <property type="entry name" value="TATBPROTEIN"/>
</dbReference>
<dbReference type="Proteomes" id="UP001485043">
    <property type="component" value="Unassembled WGS sequence"/>
</dbReference>
<organism evidence="10 11">
    <name type="scientific">Apatococcus fuscideae</name>
    <dbReference type="NCBI Taxonomy" id="2026836"/>
    <lineage>
        <taxon>Eukaryota</taxon>
        <taxon>Viridiplantae</taxon>
        <taxon>Chlorophyta</taxon>
        <taxon>core chlorophytes</taxon>
        <taxon>Trebouxiophyceae</taxon>
        <taxon>Chlorellales</taxon>
        <taxon>Chlorellaceae</taxon>
        <taxon>Apatococcus</taxon>
    </lineage>
</organism>
<comment type="function">
    <text evidence="8">Part of the twin-arginine translocation (Tat) system that transports large folded proteins containing a characteristic twin-arginine motif in their signal peptide across the thylakoid membrane. Involved in delta pH-dependent protein transport required for chloroplast development, especially thylakoid membrane formation. TATC and TATB mediate precursor recognition, whereas TATA facilitates translocation.</text>
</comment>
<accession>A0AAW1TEK6</accession>
<reference evidence="10 11" key="1">
    <citation type="journal article" date="2024" name="Nat. Commun.">
        <title>Phylogenomics reveals the evolutionary origins of lichenization in chlorophyte algae.</title>
        <authorList>
            <person name="Puginier C."/>
            <person name="Libourel C."/>
            <person name="Otte J."/>
            <person name="Skaloud P."/>
            <person name="Haon M."/>
            <person name="Grisel S."/>
            <person name="Petersen M."/>
            <person name="Berrin J.G."/>
            <person name="Delaux P.M."/>
            <person name="Dal Grande F."/>
            <person name="Keller J."/>
        </authorList>
    </citation>
    <scope>NUCLEOTIDE SEQUENCE [LARGE SCALE GENOMIC DNA]</scope>
    <source>
        <strain evidence="10 11">SAG 2523</strain>
    </source>
</reference>
<dbReference type="InterPro" id="IPR003369">
    <property type="entry name" value="TatA/B/E"/>
</dbReference>
<evidence type="ECO:0000256" key="3">
    <source>
        <dbReference type="ARBA" id="ARBA00022692"/>
    </source>
</evidence>
<evidence type="ECO:0000256" key="9">
    <source>
        <dbReference type="SAM" id="Phobius"/>
    </source>
</evidence>
<dbReference type="NCBIfam" id="TIGR01411">
    <property type="entry name" value="tatAE"/>
    <property type="match status" value="1"/>
</dbReference>
<keyword evidence="11" id="KW-1185">Reference proteome</keyword>
<evidence type="ECO:0000256" key="7">
    <source>
        <dbReference type="ARBA" id="ARBA00023136"/>
    </source>
</evidence>
<dbReference type="HAMAP" id="MF_00236">
    <property type="entry name" value="TatA_E"/>
    <property type="match status" value="1"/>
</dbReference>
<dbReference type="Pfam" id="PF02416">
    <property type="entry name" value="TatA_B_E"/>
    <property type="match status" value="1"/>
</dbReference>
<dbReference type="InterPro" id="IPR006312">
    <property type="entry name" value="TatA/E"/>
</dbReference>
<dbReference type="PANTHER" id="PTHR33162:SF1">
    <property type="entry name" value="SEC-INDEPENDENT PROTEIN TRANSLOCASE PROTEIN TATA, CHLOROPLASTIC"/>
    <property type="match status" value="1"/>
</dbReference>
<dbReference type="PANTHER" id="PTHR33162">
    <property type="entry name" value="SEC-INDEPENDENT PROTEIN TRANSLOCASE PROTEIN TATA, CHLOROPLASTIC"/>
    <property type="match status" value="1"/>
</dbReference>
<keyword evidence="5 9" id="KW-1133">Transmembrane helix</keyword>
<name>A0AAW1TEK6_9CHLO</name>
<sequence length="129" mass="14426">MLRPNFVRSKHPFWARSGVPILYSFRPHFGHQAATQQQNVSSLQHRRQTQCSRRLQRVTPQAGIFGLGLPEVAVITGVAVLIFGPSKLPELGKELGKSVKSFQSAAKEFENELKESAKDDDKTPVDDKK</sequence>
<dbReference type="AlphaFoldDB" id="A0AAW1TEK6"/>
<comment type="caution">
    <text evidence="10">The sequence shown here is derived from an EMBL/GenBank/DDBJ whole genome shotgun (WGS) entry which is preliminary data.</text>
</comment>
<feature type="transmembrane region" description="Helical" evidence="9">
    <location>
        <begin position="62"/>
        <end position="83"/>
    </location>
</feature>
<dbReference type="Gene3D" id="1.20.5.3310">
    <property type="match status" value="1"/>
</dbReference>
<keyword evidence="6" id="KW-0811">Translocation</keyword>
<dbReference type="NCBIfam" id="NF011429">
    <property type="entry name" value="PRK14857.1"/>
    <property type="match status" value="1"/>
</dbReference>
<dbReference type="GO" id="GO:0009535">
    <property type="term" value="C:chloroplast thylakoid membrane"/>
    <property type="evidence" value="ECO:0007669"/>
    <property type="project" value="UniProtKB-SubCell"/>
</dbReference>
<evidence type="ECO:0000256" key="6">
    <source>
        <dbReference type="ARBA" id="ARBA00023010"/>
    </source>
</evidence>
<comment type="subcellular location">
    <subcellularLocation>
        <location evidence="1">Plastid</location>
        <location evidence="1">Chloroplast thylakoid membrane</location>
        <topology evidence="1">Single-pass membrane protein</topology>
    </subcellularLocation>
</comment>
<gene>
    <name evidence="10" type="ORF">WJX84_003140</name>
</gene>
<protein>
    <recommendedName>
        <fullName evidence="12">Sec-independent protein translocase protein TatA</fullName>
    </recommendedName>
</protein>
<keyword evidence="2" id="KW-0813">Transport</keyword>
<evidence type="ECO:0000256" key="5">
    <source>
        <dbReference type="ARBA" id="ARBA00022989"/>
    </source>
</evidence>
<keyword evidence="3 9" id="KW-0812">Transmembrane</keyword>
<evidence type="ECO:0000313" key="10">
    <source>
        <dbReference type="EMBL" id="KAK9867228.1"/>
    </source>
</evidence>
<keyword evidence="7 9" id="KW-0472">Membrane</keyword>